<comment type="similarity">
    <text evidence="3 10">Belongs to the PstS family.</text>
</comment>
<dbReference type="InterPro" id="IPR024370">
    <property type="entry name" value="PBP_domain"/>
</dbReference>
<dbReference type="CDD" id="cd13654">
    <property type="entry name" value="PBP2_phosphate_like_2"/>
    <property type="match status" value="1"/>
</dbReference>
<comment type="subcellular location">
    <subcellularLocation>
        <location evidence="2 10">Cell membrane</location>
        <topology evidence="2 10">Lipid-anchor</topology>
    </subcellularLocation>
</comment>
<evidence type="ECO:0000256" key="2">
    <source>
        <dbReference type="ARBA" id="ARBA00004193"/>
    </source>
</evidence>
<evidence type="ECO:0000256" key="9">
    <source>
        <dbReference type="ARBA" id="ARBA00023288"/>
    </source>
</evidence>
<evidence type="ECO:0000256" key="7">
    <source>
        <dbReference type="ARBA" id="ARBA00022729"/>
    </source>
</evidence>
<sequence>MVMMIALLFITAACGNKAEDSTSNGSSDTEQTSDDQSSDTGEEEAVDDEDVTVEMGGQIEIDGSSTVYPLTEAAAEEFGKFNPDVRVTVGVSGTGGGFKRFCSGELAIADASRPIKDEEAKACSDNGIEYSDLTIAYDGLSLVVSKDNDFIDHLTVEELNKIFTTGSTVKTWADVRAGWPAEKILMYSPGAESGTYDYFNEAILEKKGIRNDTQISFSEDDNTLVQGVEGSKYAIGYFGFAYYEENADKLKVVPIDAGKGAIAPSTETIKDGTYAPLSRPLFIYVNKEEMSRPEVYAFADYYINNIGSLASEVGYVPLPDDQYSEEATKLH</sequence>
<keyword evidence="6 10" id="KW-0592">Phosphate transport</keyword>
<protein>
    <recommendedName>
        <fullName evidence="10">Phosphate-binding protein</fullName>
    </recommendedName>
</protein>
<comment type="function">
    <text evidence="10">Involved in the system for phosphate transport across the cytoplasmic membrane.</text>
</comment>
<dbReference type="Pfam" id="PF12849">
    <property type="entry name" value="PBP_like_2"/>
    <property type="match status" value="1"/>
</dbReference>
<dbReference type="InterPro" id="IPR011862">
    <property type="entry name" value="Phos-bd"/>
</dbReference>
<comment type="subunit">
    <text evidence="4 10">The complex is composed of two ATP-binding proteins (PstB), two transmembrane proteins (PstC and PstA) and a solute-binding protein (PstS).</text>
</comment>
<feature type="region of interest" description="Disordered" evidence="11">
    <location>
        <begin position="18"/>
        <end position="49"/>
    </location>
</feature>
<dbReference type="InterPro" id="IPR050811">
    <property type="entry name" value="Phosphate_ABC_transporter"/>
</dbReference>
<comment type="function">
    <text evidence="1">Part of the ABC transporter complex PstSACB involved in phosphate import.</text>
</comment>
<keyword evidence="5 10" id="KW-0813">Transport</keyword>
<organism evidence="13 14">
    <name type="scientific">Paenibacillus terricola</name>
    <dbReference type="NCBI Taxonomy" id="2763503"/>
    <lineage>
        <taxon>Bacteria</taxon>
        <taxon>Bacillati</taxon>
        <taxon>Bacillota</taxon>
        <taxon>Bacilli</taxon>
        <taxon>Bacillales</taxon>
        <taxon>Paenibacillaceae</taxon>
        <taxon>Paenibacillus</taxon>
    </lineage>
</organism>
<keyword evidence="10" id="KW-1003">Cell membrane</keyword>
<dbReference type="PANTHER" id="PTHR30570">
    <property type="entry name" value="PERIPLASMIC PHOSPHATE BINDING COMPONENT OF PHOSPHATE ABC TRANSPORTER"/>
    <property type="match status" value="1"/>
</dbReference>
<dbReference type="Gene3D" id="3.40.190.10">
    <property type="entry name" value="Periplasmic binding protein-like II"/>
    <property type="match status" value="2"/>
</dbReference>
<dbReference type="PANTHER" id="PTHR30570:SF1">
    <property type="entry name" value="PHOSPHATE-BINDING PROTEIN PSTS"/>
    <property type="match status" value="1"/>
</dbReference>
<accession>A0ABR8MUX1</accession>
<evidence type="ECO:0000313" key="13">
    <source>
        <dbReference type="EMBL" id="MBD3919757.1"/>
    </source>
</evidence>
<evidence type="ECO:0000256" key="1">
    <source>
        <dbReference type="ARBA" id="ARBA00002841"/>
    </source>
</evidence>
<name>A0ABR8MUX1_9BACL</name>
<keyword evidence="7" id="KW-0732">Signal</keyword>
<evidence type="ECO:0000256" key="6">
    <source>
        <dbReference type="ARBA" id="ARBA00022592"/>
    </source>
</evidence>
<dbReference type="NCBIfam" id="TIGR02136">
    <property type="entry name" value="ptsS_2"/>
    <property type="match status" value="1"/>
</dbReference>
<feature type="domain" description="PBP" evidence="12">
    <location>
        <begin position="57"/>
        <end position="303"/>
    </location>
</feature>
<evidence type="ECO:0000256" key="11">
    <source>
        <dbReference type="SAM" id="MobiDB-lite"/>
    </source>
</evidence>
<evidence type="ECO:0000256" key="8">
    <source>
        <dbReference type="ARBA" id="ARBA00023139"/>
    </source>
</evidence>
<keyword evidence="8 10" id="KW-0564">Palmitate</keyword>
<dbReference type="SUPFAM" id="SSF53850">
    <property type="entry name" value="Periplasmic binding protein-like II"/>
    <property type="match status" value="1"/>
</dbReference>
<dbReference type="EMBL" id="JACXZA010000003">
    <property type="protein sequence ID" value="MBD3919757.1"/>
    <property type="molecule type" value="Genomic_DNA"/>
</dbReference>
<feature type="compositionally biased region" description="Acidic residues" evidence="11">
    <location>
        <begin position="31"/>
        <end position="49"/>
    </location>
</feature>
<dbReference type="Proteomes" id="UP000609346">
    <property type="component" value="Unassembled WGS sequence"/>
</dbReference>
<proteinExistence type="inferred from homology"/>
<evidence type="ECO:0000259" key="12">
    <source>
        <dbReference type="Pfam" id="PF12849"/>
    </source>
</evidence>
<keyword evidence="10" id="KW-0472">Membrane</keyword>
<evidence type="ECO:0000256" key="5">
    <source>
        <dbReference type="ARBA" id="ARBA00022448"/>
    </source>
</evidence>
<evidence type="ECO:0000313" key="14">
    <source>
        <dbReference type="Proteomes" id="UP000609346"/>
    </source>
</evidence>
<evidence type="ECO:0000256" key="4">
    <source>
        <dbReference type="ARBA" id="ARBA00011529"/>
    </source>
</evidence>
<keyword evidence="9 10" id="KW-0449">Lipoprotein</keyword>
<evidence type="ECO:0000256" key="10">
    <source>
        <dbReference type="RuleBase" id="RU367119"/>
    </source>
</evidence>
<gene>
    <name evidence="13" type="ORF">H8B09_13420</name>
</gene>
<evidence type="ECO:0000256" key="3">
    <source>
        <dbReference type="ARBA" id="ARBA00008725"/>
    </source>
</evidence>
<reference evidence="13 14" key="1">
    <citation type="submission" date="2020-09" db="EMBL/GenBank/DDBJ databases">
        <title>Paenibacillus sp. strain PR3 16S rRNA gene Genome sequencing and assembly.</title>
        <authorList>
            <person name="Kim J."/>
        </authorList>
    </citation>
    <scope>NUCLEOTIDE SEQUENCE [LARGE SCALE GENOMIC DNA]</scope>
    <source>
        <strain evidence="13 14">PR3</strain>
    </source>
</reference>
<comment type="caution">
    <text evidence="13">The sequence shown here is derived from an EMBL/GenBank/DDBJ whole genome shotgun (WGS) entry which is preliminary data.</text>
</comment>
<keyword evidence="14" id="KW-1185">Reference proteome</keyword>